<comment type="cofactor">
    <cofactor evidence="1 7">
        <name>FAD</name>
        <dbReference type="ChEBI" id="CHEBI:57692"/>
    </cofactor>
</comment>
<feature type="signal peptide" evidence="10">
    <location>
        <begin position="1"/>
        <end position="19"/>
    </location>
</feature>
<feature type="active site" description="Proton acceptor" evidence="6">
    <location>
        <position position="600"/>
    </location>
</feature>
<evidence type="ECO:0000256" key="5">
    <source>
        <dbReference type="ARBA" id="ARBA00023002"/>
    </source>
</evidence>
<keyword evidence="14" id="KW-1185">Reference proteome</keyword>
<feature type="domain" description="Glucose-methanol-choline oxidoreductase N-terminal" evidence="11">
    <location>
        <begin position="125"/>
        <end position="148"/>
    </location>
</feature>
<dbReference type="AlphaFoldDB" id="A0A6A6CWM4"/>
<dbReference type="PROSITE" id="PS00623">
    <property type="entry name" value="GMC_OXRED_1"/>
    <property type="match status" value="1"/>
</dbReference>
<evidence type="ECO:0000256" key="4">
    <source>
        <dbReference type="ARBA" id="ARBA00022827"/>
    </source>
</evidence>
<evidence type="ECO:0000259" key="12">
    <source>
        <dbReference type="PROSITE" id="PS00624"/>
    </source>
</evidence>
<gene>
    <name evidence="13" type="ORF">M409DRAFT_19823</name>
</gene>
<dbReference type="GO" id="GO:0050660">
    <property type="term" value="F:flavin adenine dinucleotide binding"/>
    <property type="evidence" value="ECO:0007669"/>
    <property type="project" value="InterPro"/>
</dbReference>
<dbReference type="Gene3D" id="3.50.50.60">
    <property type="entry name" value="FAD/NAD(P)-binding domain"/>
    <property type="match status" value="1"/>
</dbReference>
<evidence type="ECO:0000256" key="3">
    <source>
        <dbReference type="ARBA" id="ARBA00022630"/>
    </source>
</evidence>
<dbReference type="InterPro" id="IPR000172">
    <property type="entry name" value="GMC_OxRdtase_N"/>
</dbReference>
<organism evidence="13 14">
    <name type="scientific">Zasmidium cellare ATCC 36951</name>
    <dbReference type="NCBI Taxonomy" id="1080233"/>
    <lineage>
        <taxon>Eukaryota</taxon>
        <taxon>Fungi</taxon>
        <taxon>Dikarya</taxon>
        <taxon>Ascomycota</taxon>
        <taxon>Pezizomycotina</taxon>
        <taxon>Dothideomycetes</taxon>
        <taxon>Dothideomycetidae</taxon>
        <taxon>Mycosphaerellales</taxon>
        <taxon>Mycosphaerellaceae</taxon>
        <taxon>Zasmidium</taxon>
    </lineage>
</organism>
<dbReference type="Pfam" id="PF05199">
    <property type="entry name" value="GMC_oxred_C"/>
    <property type="match status" value="1"/>
</dbReference>
<dbReference type="PIRSF" id="PIRSF000137">
    <property type="entry name" value="Alcohol_oxidase"/>
    <property type="match status" value="1"/>
</dbReference>
<keyword evidence="10" id="KW-0732">Signal</keyword>
<keyword evidence="3 8" id="KW-0285">Flavoprotein</keyword>
<dbReference type="Gene3D" id="3.30.560.10">
    <property type="entry name" value="Glucose Oxidase, domain 3"/>
    <property type="match status" value="1"/>
</dbReference>
<evidence type="ECO:0000259" key="11">
    <source>
        <dbReference type="PROSITE" id="PS00623"/>
    </source>
</evidence>
<evidence type="ECO:0000256" key="10">
    <source>
        <dbReference type="SAM" id="SignalP"/>
    </source>
</evidence>
<reference evidence="13" key="1">
    <citation type="journal article" date="2020" name="Stud. Mycol.">
        <title>101 Dothideomycetes genomes: a test case for predicting lifestyles and emergence of pathogens.</title>
        <authorList>
            <person name="Haridas S."/>
            <person name="Albert R."/>
            <person name="Binder M."/>
            <person name="Bloem J."/>
            <person name="Labutti K."/>
            <person name="Salamov A."/>
            <person name="Andreopoulos B."/>
            <person name="Baker S."/>
            <person name="Barry K."/>
            <person name="Bills G."/>
            <person name="Bluhm B."/>
            <person name="Cannon C."/>
            <person name="Castanera R."/>
            <person name="Culley D."/>
            <person name="Daum C."/>
            <person name="Ezra D."/>
            <person name="Gonzalez J."/>
            <person name="Henrissat B."/>
            <person name="Kuo A."/>
            <person name="Liang C."/>
            <person name="Lipzen A."/>
            <person name="Lutzoni F."/>
            <person name="Magnuson J."/>
            <person name="Mondo S."/>
            <person name="Nolan M."/>
            <person name="Ohm R."/>
            <person name="Pangilinan J."/>
            <person name="Park H.-J."/>
            <person name="Ramirez L."/>
            <person name="Alfaro M."/>
            <person name="Sun H."/>
            <person name="Tritt A."/>
            <person name="Yoshinaga Y."/>
            <person name="Zwiers L.-H."/>
            <person name="Turgeon B."/>
            <person name="Goodwin S."/>
            <person name="Spatafora J."/>
            <person name="Crous P."/>
            <person name="Grigoriev I."/>
        </authorList>
    </citation>
    <scope>NUCLEOTIDE SEQUENCE</scope>
    <source>
        <strain evidence="13">ATCC 36951</strain>
    </source>
</reference>
<dbReference type="InterPro" id="IPR027424">
    <property type="entry name" value="Glucose_Oxidase_domain_2"/>
</dbReference>
<dbReference type="PANTHER" id="PTHR11552">
    <property type="entry name" value="GLUCOSE-METHANOL-CHOLINE GMC OXIDOREDUCTASE"/>
    <property type="match status" value="1"/>
</dbReference>
<dbReference type="InterPro" id="IPR007867">
    <property type="entry name" value="GMC_OxRtase_C"/>
</dbReference>
<evidence type="ECO:0000256" key="2">
    <source>
        <dbReference type="ARBA" id="ARBA00010790"/>
    </source>
</evidence>
<dbReference type="RefSeq" id="XP_033671111.1">
    <property type="nucleotide sequence ID" value="XM_033805109.1"/>
</dbReference>
<dbReference type="InterPro" id="IPR012132">
    <property type="entry name" value="GMC_OxRdtase"/>
</dbReference>
<dbReference type="Proteomes" id="UP000799537">
    <property type="component" value="Unassembled WGS sequence"/>
</dbReference>
<dbReference type="Gene3D" id="4.10.450.10">
    <property type="entry name" value="Glucose Oxidase, domain 2"/>
    <property type="match status" value="1"/>
</dbReference>
<feature type="domain" description="Glucose-methanol-choline oxidoreductase N-terminal" evidence="12">
    <location>
        <begin position="322"/>
        <end position="336"/>
    </location>
</feature>
<feature type="compositionally biased region" description="Basic and acidic residues" evidence="9">
    <location>
        <begin position="622"/>
        <end position="639"/>
    </location>
</feature>
<evidence type="ECO:0000256" key="9">
    <source>
        <dbReference type="SAM" id="MobiDB-lite"/>
    </source>
</evidence>
<dbReference type="SUPFAM" id="SSF54373">
    <property type="entry name" value="FAD-linked reductases, C-terminal domain"/>
    <property type="match status" value="1"/>
</dbReference>
<name>A0A6A6CWM4_ZASCE</name>
<feature type="binding site" evidence="7">
    <location>
        <begin position="556"/>
        <end position="557"/>
    </location>
    <ligand>
        <name>FAD</name>
        <dbReference type="ChEBI" id="CHEBI:57692"/>
    </ligand>
</feature>
<comment type="similarity">
    <text evidence="2 8">Belongs to the GMC oxidoreductase family.</text>
</comment>
<proteinExistence type="inferred from homology"/>
<evidence type="ECO:0000313" key="14">
    <source>
        <dbReference type="Proteomes" id="UP000799537"/>
    </source>
</evidence>
<evidence type="ECO:0000256" key="1">
    <source>
        <dbReference type="ARBA" id="ARBA00001974"/>
    </source>
</evidence>
<protein>
    <submittedName>
        <fullName evidence="13">GMC oxidoreductase</fullName>
    </submittedName>
</protein>
<accession>A0A6A6CWM4</accession>
<dbReference type="InterPro" id="IPR036188">
    <property type="entry name" value="FAD/NAD-bd_sf"/>
</dbReference>
<dbReference type="GO" id="GO:0016614">
    <property type="term" value="F:oxidoreductase activity, acting on CH-OH group of donors"/>
    <property type="evidence" value="ECO:0007669"/>
    <property type="project" value="InterPro"/>
</dbReference>
<dbReference type="GeneID" id="54558381"/>
<feature type="chain" id="PRO_5025558691" evidence="10">
    <location>
        <begin position="20"/>
        <end position="639"/>
    </location>
</feature>
<dbReference type="OrthoDB" id="269227at2759"/>
<evidence type="ECO:0000256" key="8">
    <source>
        <dbReference type="RuleBase" id="RU003968"/>
    </source>
</evidence>
<evidence type="ECO:0000256" key="7">
    <source>
        <dbReference type="PIRSR" id="PIRSR000137-2"/>
    </source>
</evidence>
<dbReference type="EMBL" id="ML993586">
    <property type="protein sequence ID" value="KAF2170222.1"/>
    <property type="molecule type" value="Genomic_DNA"/>
</dbReference>
<evidence type="ECO:0000256" key="6">
    <source>
        <dbReference type="PIRSR" id="PIRSR000137-1"/>
    </source>
</evidence>
<keyword evidence="5" id="KW-0560">Oxidoreductase</keyword>
<dbReference type="Pfam" id="PF00732">
    <property type="entry name" value="GMC_oxred_N"/>
    <property type="match status" value="1"/>
</dbReference>
<feature type="active site" description="Proton donor" evidence="6">
    <location>
        <position position="557"/>
    </location>
</feature>
<keyword evidence="4 7" id="KW-0274">FAD</keyword>
<dbReference type="PROSITE" id="PS00624">
    <property type="entry name" value="GMC_OXRED_2"/>
    <property type="match status" value="1"/>
</dbReference>
<feature type="region of interest" description="Disordered" evidence="9">
    <location>
        <begin position="620"/>
        <end position="639"/>
    </location>
</feature>
<dbReference type="PANTHER" id="PTHR11552:SF201">
    <property type="entry name" value="GLUCOSE-METHANOL-CHOLINE OXIDOREDUCTASE N-TERMINAL DOMAIN-CONTAINING PROTEIN"/>
    <property type="match status" value="1"/>
</dbReference>
<evidence type="ECO:0000313" key="13">
    <source>
        <dbReference type="EMBL" id="KAF2170222.1"/>
    </source>
</evidence>
<sequence>MKHQASLIAALACVSYVVAMPAQSKRSTEARISSGITNSSAVVDMQAFDYIIAGGGLTGLTVASRLTEDPSVSVLVIEAGYNNFNDSRVNDVRAYGQAFDSELDHSIYSTPVSWQNGEELLLVTGKTLGGSGSLNGASWTKGAKSQYDLLPFLTGDDSWGWDDFNDYMLKAENFHEPTQEQHQVKGANFDSLYHGSGGPVQVAFGAGMFGGTQIPALEASEKVWSNFSRNSDAASGLVNGGTVIPNMVDVEDNQNRSSPFTAYAQHQLEQRNNFLILTGHRVTEIVWKEGQDLIAEGVHFQASKNSTVHFAKANREVLLAAGSLQSPQILELSGVGDPDVLNAAGIATKHSLQGIGKNMQEQTKNTLTFTAKNGTDFNGTGPPSAISFVTAQQLLRNDSAAWYNSVKANLTSYAQTLEEAGLVTNATATATILSAQLDNLFNTVDSAAAEIFFTITPTTNQVGIDNWNLIVLSRGTAHIQSNSAWDHPIVEPSYFHHPLDLEFQTRVNQQSREVFETAPLSNYVVDEITPGKTLVPANATSKDWENWVKKSFTSVWHYIGTLSMMKEELGGVVDSRLKVYGLQNVRAIDASVVPIQLSAHLSSSLYGVAEKAAEMIQSDWEGEGKDRSLERVDSVEERI</sequence>
<feature type="binding site" evidence="7">
    <location>
        <position position="282"/>
    </location>
    <ligand>
        <name>FAD</name>
        <dbReference type="ChEBI" id="CHEBI:57692"/>
    </ligand>
</feature>
<dbReference type="SUPFAM" id="SSF51905">
    <property type="entry name" value="FAD/NAD(P)-binding domain"/>
    <property type="match status" value="1"/>
</dbReference>